<evidence type="ECO:0000256" key="1">
    <source>
        <dbReference type="ARBA" id="ARBA00008683"/>
    </source>
</evidence>
<dbReference type="Pfam" id="PF01343">
    <property type="entry name" value="Peptidase_S49"/>
    <property type="match status" value="1"/>
</dbReference>
<dbReference type="EMBL" id="CP047166">
    <property type="protein sequence ID" value="QRF66373.1"/>
    <property type="molecule type" value="Genomic_DNA"/>
</dbReference>
<evidence type="ECO:0000259" key="2">
    <source>
        <dbReference type="Pfam" id="PF01343"/>
    </source>
</evidence>
<keyword evidence="4" id="KW-1185">Reference proteome</keyword>
<dbReference type="InterPro" id="IPR029045">
    <property type="entry name" value="ClpP/crotonase-like_dom_sf"/>
</dbReference>
<dbReference type="PANTHER" id="PTHR42987">
    <property type="entry name" value="PEPTIDASE S49"/>
    <property type="match status" value="1"/>
</dbReference>
<organism evidence="3 4">
    <name type="scientific">Ponticoccus alexandrii</name>
    <dbReference type="NCBI Taxonomy" id="1943633"/>
    <lineage>
        <taxon>Bacteria</taxon>
        <taxon>Pseudomonadati</taxon>
        <taxon>Pseudomonadota</taxon>
        <taxon>Alphaproteobacteria</taxon>
        <taxon>Rhodobacterales</taxon>
        <taxon>Roseobacteraceae</taxon>
        <taxon>Ponticoccus</taxon>
    </lineage>
</organism>
<sequence>MTDPVMTVASLFQGAALAAHMPTAQGLLNMACPAQVSAGTQAALTGAQGERFTVSRGLAVVPLRGLITPNMFVLERWLGWSTCHGIEATMGELAASDDVAAIVLVCDSPGGNALAVPGAAAAVAAANAVKPVHALIHPLCASAAYWIASQARDIAITPGSWVGSVGVLHTAMHPVQPGASGFQMFLQASSHARAKVPDPSTDTGRAEVQRRLDAMEADFHASVAAGRGLSVEDLRSRMSTTDNPADGGAVFWGQEAVTRGLADTVETEAAFWQRIGAAYAPRPARTTRRGAQARAAAAQALASI</sequence>
<dbReference type="SUPFAM" id="SSF52096">
    <property type="entry name" value="ClpP/crotonase"/>
    <property type="match status" value="1"/>
</dbReference>
<accession>A0ABX7F7M2</accession>
<reference evidence="3 4" key="1">
    <citation type="submission" date="2019-12" db="EMBL/GenBank/DDBJ databases">
        <title>Complete Genome Sequence of a Quorum-Sensing Bacterium,Rhodobacteraceae bacterium C31, Isolated from a marine microalgae symbiotic bacteria.</title>
        <authorList>
            <person name="Zhang Y."/>
        </authorList>
    </citation>
    <scope>NUCLEOTIDE SEQUENCE [LARGE SCALE GENOMIC DNA]</scope>
    <source>
        <strain evidence="3 4">C31</strain>
    </source>
</reference>
<dbReference type="CDD" id="cd07022">
    <property type="entry name" value="S49_Sppa_36K_type"/>
    <property type="match status" value="1"/>
</dbReference>
<dbReference type="Gene3D" id="3.90.226.10">
    <property type="entry name" value="2-enoyl-CoA Hydratase, Chain A, domain 1"/>
    <property type="match status" value="1"/>
</dbReference>
<dbReference type="PANTHER" id="PTHR42987:SF4">
    <property type="entry name" value="PROTEASE SOHB-RELATED"/>
    <property type="match status" value="1"/>
</dbReference>
<proteinExistence type="inferred from homology"/>
<evidence type="ECO:0000313" key="4">
    <source>
        <dbReference type="Proteomes" id="UP000596387"/>
    </source>
</evidence>
<evidence type="ECO:0000313" key="3">
    <source>
        <dbReference type="EMBL" id="QRF66373.1"/>
    </source>
</evidence>
<dbReference type="RefSeq" id="WP_023848257.1">
    <property type="nucleotide sequence ID" value="NZ_CP047166.1"/>
</dbReference>
<dbReference type="InterPro" id="IPR033855">
    <property type="entry name" value="Protein_C"/>
</dbReference>
<dbReference type="Proteomes" id="UP000596387">
    <property type="component" value="Chromosome"/>
</dbReference>
<gene>
    <name evidence="3" type="ORF">GQA70_08660</name>
</gene>
<feature type="domain" description="Peptidase S49" evidence="2">
    <location>
        <begin position="126"/>
        <end position="270"/>
    </location>
</feature>
<dbReference type="InterPro" id="IPR002142">
    <property type="entry name" value="Peptidase_S49"/>
</dbReference>
<name>A0ABX7F7M2_9RHOB</name>
<protein>
    <submittedName>
        <fullName evidence="3">S49 family peptidase</fullName>
    </submittedName>
</protein>
<comment type="similarity">
    <text evidence="1">Belongs to the peptidase S49 family.</text>
</comment>